<dbReference type="AlphaFoldDB" id="A0A5B0N6L7"/>
<accession>A0A5B0N6L7</accession>
<gene>
    <name evidence="2" type="ORF">PGT21_024016</name>
    <name evidence="3" type="ORF">PGTUg99_017331</name>
</gene>
<dbReference type="EMBL" id="VDEP01000376">
    <property type="protein sequence ID" value="KAA1092306.1"/>
    <property type="molecule type" value="Genomic_DNA"/>
</dbReference>
<evidence type="ECO:0000313" key="3">
    <source>
        <dbReference type="EMBL" id="KAA1092306.1"/>
    </source>
</evidence>
<dbReference type="EMBL" id="VSWC01000118">
    <property type="protein sequence ID" value="KAA1084306.1"/>
    <property type="molecule type" value="Genomic_DNA"/>
</dbReference>
<proteinExistence type="predicted"/>
<dbReference type="OrthoDB" id="10434312at2759"/>
<evidence type="ECO:0000313" key="5">
    <source>
        <dbReference type="Proteomes" id="UP000325313"/>
    </source>
</evidence>
<dbReference type="Proteomes" id="UP000324748">
    <property type="component" value="Unassembled WGS sequence"/>
</dbReference>
<feature type="signal peptide" evidence="1">
    <location>
        <begin position="1"/>
        <end position="23"/>
    </location>
</feature>
<dbReference type="Proteomes" id="UP000325313">
    <property type="component" value="Unassembled WGS sequence"/>
</dbReference>
<evidence type="ECO:0000313" key="4">
    <source>
        <dbReference type="Proteomes" id="UP000324748"/>
    </source>
</evidence>
<feature type="chain" id="PRO_5036366238" evidence="1">
    <location>
        <begin position="24"/>
        <end position="121"/>
    </location>
</feature>
<comment type="caution">
    <text evidence="2">The sequence shown here is derived from an EMBL/GenBank/DDBJ whole genome shotgun (WGS) entry which is preliminary data.</text>
</comment>
<reference evidence="4 5" key="1">
    <citation type="submission" date="2019-05" db="EMBL/GenBank/DDBJ databases">
        <title>Emergence of the Ug99 lineage of the wheat stem rust pathogen through somatic hybridization.</title>
        <authorList>
            <person name="Li F."/>
            <person name="Upadhyaya N.M."/>
            <person name="Sperschneider J."/>
            <person name="Matny O."/>
            <person name="Nguyen-Phuc H."/>
            <person name="Mago R."/>
            <person name="Raley C."/>
            <person name="Miller M.E."/>
            <person name="Silverstein K.A.T."/>
            <person name="Henningsen E."/>
            <person name="Hirsch C.D."/>
            <person name="Visser B."/>
            <person name="Pretorius Z.A."/>
            <person name="Steffenson B.J."/>
            <person name="Schwessinger B."/>
            <person name="Dodds P.N."/>
            <person name="Figueroa M."/>
        </authorList>
    </citation>
    <scope>NUCLEOTIDE SEQUENCE [LARGE SCALE GENOMIC DNA]</scope>
    <source>
        <strain evidence="2">21-0</strain>
        <strain evidence="3 5">Ug99</strain>
    </source>
</reference>
<keyword evidence="1" id="KW-0732">Signal</keyword>
<protein>
    <submittedName>
        <fullName evidence="2">Uncharacterized protein</fullName>
    </submittedName>
</protein>
<evidence type="ECO:0000256" key="1">
    <source>
        <dbReference type="SAM" id="SignalP"/>
    </source>
</evidence>
<keyword evidence="4" id="KW-1185">Reference proteome</keyword>
<name>A0A5B0N6L7_PUCGR</name>
<organism evidence="2 4">
    <name type="scientific">Puccinia graminis f. sp. tritici</name>
    <dbReference type="NCBI Taxonomy" id="56615"/>
    <lineage>
        <taxon>Eukaryota</taxon>
        <taxon>Fungi</taxon>
        <taxon>Dikarya</taxon>
        <taxon>Basidiomycota</taxon>
        <taxon>Pucciniomycotina</taxon>
        <taxon>Pucciniomycetes</taxon>
        <taxon>Pucciniales</taxon>
        <taxon>Pucciniaceae</taxon>
        <taxon>Puccinia</taxon>
    </lineage>
</organism>
<sequence>MKPPSKPLLLAVLLATPVQQVSSFTCGNREQPSGGCAQETKDTVWVVLAKSMPGDFTYDCLGATVPDAPANLKTFMACCNPQALPTQSGVSKMATRPGFESLCTSFYPLNFTHPITTIPAQ</sequence>
<evidence type="ECO:0000313" key="2">
    <source>
        <dbReference type="EMBL" id="KAA1084306.1"/>
    </source>
</evidence>